<dbReference type="CDD" id="cd00067">
    <property type="entry name" value="GAL4"/>
    <property type="match status" value="1"/>
</dbReference>
<dbReference type="InterPro" id="IPR021858">
    <property type="entry name" value="Fun_TF"/>
</dbReference>
<reference evidence="3" key="1">
    <citation type="submission" date="2007-04" db="EMBL/GenBank/DDBJ databases">
        <authorList>
            <consortium name="The Broad Institute Genome Sequencing Platform"/>
            <person name="Birren B."/>
            <person name="Lander E."/>
            <person name="Galagan J."/>
            <person name="Nusbaum C."/>
            <person name="Devon K."/>
            <person name="Ma L.-J."/>
            <person name="Jaffe D."/>
            <person name="Butler J."/>
            <person name="Alvarez P."/>
            <person name="Gnerre S."/>
            <person name="Grabherr M."/>
            <person name="Kleber M."/>
            <person name="Mauceli E."/>
            <person name="Brockman W."/>
            <person name="MacCallum I.A."/>
            <person name="Young S."/>
            <person name="LaButti K."/>
            <person name="DeCaprio D."/>
            <person name="Crawford M."/>
            <person name="Koehrsen M."/>
            <person name="Engels R."/>
            <person name="Montgomery P."/>
            <person name="Pearson M."/>
            <person name="Howarth C."/>
            <person name="Larson L."/>
            <person name="White J."/>
            <person name="O'Leary S."/>
            <person name="Kodira C."/>
            <person name="Zeng Q."/>
            <person name="Yandava C."/>
            <person name="Alvarado L."/>
            <person name="Kistler C."/>
            <person name="Shim W.-B."/>
            <person name="Kang S."/>
            <person name="Woloshuk C."/>
        </authorList>
    </citation>
    <scope>NUCLEOTIDE SEQUENCE</scope>
    <source>
        <strain evidence="3">4287</strain>
    </source>
</reference>
<proteinExistence type="predicted"/>
<evidence type="ECO:0000313" key="3">
    <source>
        <dbReference type="EMBL" id="KNB09019.1"/>
    </source>
</evidence>
<dbReference type="GO" id="GO:0008270">
    <property type="term" value="F:zinc ion binding"/>
    <property type="evidence" value="ECO:0007669"/>
    <property type="project" value="InterPro"/>
</dbReference>
<reference evidence="3" key="2">
    <citation type="journal article" date="2010" name="Nature">
        <title>Comparative genomics reveals mobile pathogenicity chromosomes in Fusarium.</title>
        <authorList>
            <person name="Ma L.J."/>
            <person name="van der Does H.C."/>
            <person name="Borkovich K.A."/>
            <person name="Coleman J.J."/>
            <person name="Daboussi M.J."/>
            <person name="Di Pietro A."/>
            <person name="Dufresne M."/>
            <person name="Freitag M."/>
            <person name="Grabherr M."/>
            <person name="Henrissat B."/>
            <person name="Houterman P.M."/>
            <person name="Kang S."/>
            <person name="Shim W.B."/>
            <person name="Woloshuk C."/>
            <person name="Xie X."/>
            <person name="Xu J.R."/>
            <person name="Antoniw J."/>
            <person name="Baker S.E."/>
            <person name="Bluhm B.H."/>
            <person name="Breakspear A."/>
            <person name="Brown D.W."/>
            <person name="Butchko R.A."/>
            <person name="Chapman S."/>
            <person name="Coulson R."/>
            <person name="Coutinho P.M."/>
            <person name="Danchin E.G."/>
            <person name="Diener A."/>
            <person name="Gale L.R."/>
            <person name="Gardiner D.M."/>
            <person name="Goff S."/>
            <person name="Hammond-Kosack K.E."/>
            <person name="Hilburn K."/>
            <person name="Hua-Van A."/>
            <person name="Jonkers W."/>
            <person name="Kazan K."/>
            <person name="Kodira C.D."/>
            <person name="Koehrsen M."/>
            <person name="Kumar L."/>
            <person name="Lee Y.H."/>
            <person name="Li L."/>
            <person name="Manners J.M."/>
            <person name="Miranda-Saavedra D."/>
            <person name="Mukherjee M."/>
            <person name="Park G."/>
            <person name="Park J."/>
            <person name="Park S.Y."/>
            <person name="Proctor R.H."/>
            <person name="Regev A."/>
            <person name="Ruiz-Roldan M.C."/>
            <person name="Sain D."/>
            <person name="Sakthikumar S."/>
            <person name="Sykes S."/>
            <person name="Schwartz D.C."/>
            <person name="Turgeon B.G."/>
            <person name="Wapinski I."/>
            <person name="Yoder O."/>
            <person name="Young S."/>
            <person name="Zeng Q."/>
            <person name="Zhou S."/>
            <person name="Galagan J."/>
            <person name="Cuomo C.A."/>
            <person name="Kistler H.C."/>
            <person name="Rep M."/>
        </authorList>
    </citation>
    <scope>NUCLEOTIDE SEQUENCE [LARGE SCALE GENOMIC DNA]</scope>
    <source>
        <strain evidence="3">4287</strain>
    </source>
</reference>
<dbReference type="VEuPathDB" id="FungiDB:FOXG_20125"/>
<dbReference type="InterPro" id="IPR001138">
    <property type="entry name" value="Zn2Cys6_DnaBD"/>
</dbReference>
<organism evidence="3 4">
    <name type="scientific">Fusarium oxysporum f. sp. lycopersici (strain 4287 / CBS 123668 / FGSC 9935 / NRRL 34936)</name>
    <name type="common">Fusarium vascular wilt of tomato</name>
    <dbReference type="NCBI Taxonomy" id="426428"/>
    <lineage>
        <taxon>Eukaryota</taxon>
        <taxon>Fungi</taxon>
        <taxon>Dikarya</taxon>
        <taxon>Ascomycota</taxon>
        <taxon>Pezizomycotina</taxon>
        <taxon>Sordariomycetes</taxon>
        <taxon>Hypocreomycetidae</taxon>
        <taxon>Hypocreales</taxon>
        <taxon>Nectriaceae</taxon>
        <taxon>Fusarium</taxon>
        <taxon>Fusarium oxysporum species complex</taxon>
    </lineage>
</organism>
<dbReference type="Gene3D" id="4.10.240.10">
    <property type="entry name" value="Zn(2)-C6 fungal-type DNA-binding domain"/>
    <property type="match status" value="1"/>
</dbReference>
<protein>
    <recommendedName>
        <fullName evidence="2">Zn(2)-C6 fungal-type domain-containing protein</fullName>
    </recommendedName>
</protein>
<dbReference type="PANTHER" id="PTHR37540">
    <property type="entry name" value="TRANSCRIPTION FACTOR (ACR-2), PUTATIVE-RELATED-RELATED"/>
    <property type="match status" value="1"/>
</dbReference>
<dbReference type="OrthoDB" id="5376287at2759"/>
<evidence type="ECO:0000256" key="1">
    <source>
        <dbReference type="ARBA" id="ARBA00023242"/>
    </source>
</evidence>
<sequence length="473" mass="52483">MRTSLRRSCNACAKAKHSCDLGTPKCSRCLKRKVTCIYANVPLSSSSTTSSSTPEQPARSRSIEKYEVKTYSLKSRDLDSASQVSMELFAPAGNSFDPFDSYPATRLPRVHVQRLIQHFLSNISFQYYPLDLNMSSNPFIVSWWPLALADPALFHVSIQTASLDEERRAQKGFPISELLMVDSVSLIRKKIGSSLLAIQDETLNSVVTLAAIEHGKGNIEASRAHIDGAKRIVGIRGGLDQVKQVSPLTARMIAWVSLLVTGSPQYAIQDDLGIGDGVGPTLQWLLASSFLEIQDPVVDTLHLDRDIADILTRLRGIFHQPNALSLLGTELHDLTCFVVHKLLLIPPLTDSPQSECLRCAMTLYMLIIHGTTYYTHTELANSIIQRLKSQLQPLAGKTGNVFFGSLQIWVLSVTIVSATDPTDIQWLIYAAKIAANAMSLQSWDDVVVHLQNILWLETERADVFRQQWEAILT</sequence>
<dbReference type="EMBL" id="DS231707">
    <property type="protein sequence ID" value="KNB09019.1"/>
    <property type="molecule type" value="Genomic_DNA"/>
</dbReference>
<dbReference type="RefSeq" id="XP_018247064.1">
    <property type="nucleotide sequence ID" value="XM_018400399.1"/>
</dbReference>
<dbReference type="GeneID" id="28960831"/>
<dbReference type="PROSITE" id="PS50048">
    <property type="entry name" value="ZN2_CY6_FUNGAL_2"/>
    <property type="match status" value="1"/>
</dbReference>
<dbReference type="SMART" id="SM00066">
    <property type="entry name" value="GAL4"/>
    <property type="match status" value="1"/>
</dbReference>
<keyword evidence="1" id="KW-0539">Nucleus</keyword>
<name>A0A0J9VC30_FUSO4</name>
<evidence type="ECO:0000259" key="2">
    <source>
        <dbReference type="PROSITE" id="PS50048"/>
    </source>
</evidence>
<dbReference type="AlphaFoldDB" id="A0A0J9VC30"/>
<dbReference type="SUPFAM" id="SSF57701">
    <property type="entry name" value="Zn2/Cys6 DNA-binding domain"/>
    <property type="match status" value="1"/>
</dbReference>
<dbReference type="PANTHER" id="PTHR37540:SF5">
    <property type="entry name" value="TRANSCRIPTION FACTOR DOMAIN-CONTAINING PROTEIN"/>
    <property type="match status" value="1"/>
</dbReference>
<dbReference type="Pfam" id="PF11951">
    <property type="entry name" value="Fungal_trans_2"/>
    <property type="match status" value="1"/>
</dbReference>
<accession>A0A0J9VC30</accession>
<evidence type="ECO:0000313" key="4">
    <source>
        <dbReference type="Proteomes" id="UP000009097"/>
    </source>
</evidence>
<feature type="domain" description="Zn(2)-C6 fungal-type" evidence="2">
    <location>
        <begin position="8"/>
        <end position="38"/>
    </location>
</feature>
<gene>
    <name evidence="3" type="ORF">FOXG_20125</name>
</gene>
<dbReference type="PROSITE" id="PS00463">
    <property type="entry name" value="ZN2_CY6_FUNGAL_1"/>
    <property type="match status" value="1"/>
</dbReference>
<dbReference type="Pfam" id="PF00172">
    <property type="entry name" value="Zn_clus"/>
    <property type="match status" value="1"/>
</dbReference>
<dbReference type="KEGG" id="fox:FOXG_20125"/>
<dbReference type="Proteomes" id="UP000009097">
    <property type="component" value="Unassembled WGS sequence"/>
</dbReference>
<dbReference type="GO" id="GO:0000981">
    <property type="term" value="F:DNA-binding transcription factor activity, RNA polymerase II-specific"/>
    <property type="evidence" value="ECO:0007669"/>
    <property type="project" value="InterPro"/>
</dbReference>
<dbReference type="InterPro" id="IPR036864">
    <property type="entry name" value="Zn2-C6_fun-type_DNA-bd_sf"/>
</dbReference>